<protein>
    <submittedName>
        <fullName evidence="2">Uncharacterized protein</fullName>
    </submittedName>
</protein>
<name>A0A0A9A5P6_ARUDO</name>
<proteinExistence type="predicted"/>
<keyword evidence="1" id="KW-0472">Membrane</keyword>
<reference evidence="2" key="1">
    <citation type="submission" date="2014-09" db="EMBL/GenBank/DDBJ databases">
        <authorList>
            <person name="Magalhaes I.L.F."/>
            <person name="Oliveira U."/>
            <person name="Santos F.R."/>
            <person name="Vidigal T.H.D.A."/>
            <person name="Brescovit A.D."/>
            <person name="Santos A.J."/>
        </authorList>
    </citation>
    <scope>NUCLEOTIDE SEQUENCE</scope>
    <source>
        <tissue evidence="2">Shoot tissue taken approximately 20 cm above the soil surface</tissue>
    </source>
</reference>
<keyword evidence="1" id="KW-0812">Transmembrane</keyword>
<feature type="transmembrane region" description="Helical" evidence="1">
    <location>
        <begin position="12"/>
        <end position="29"/>
    </location>
</feature>
<sequence>MPNFSLAGRRNAALMCLVIVGIYCVELLFV</sequence>
<dbReference type="AlphaFoldDB" id="A0A0A9A5P6"/>
<accession>A0A0A9A5P6</accession>
<evidence type="ECO:0000256" key="1">
    <source>
        <dbReference type="SAM" id="Phobius"/>
    </source>
</evidence>
<keyword evidence="1" id="KW-1133">Transmembrane helix</keyword>
<evidence type="ECO:0000313" key="2">
    <source>
        <dbReference type="EMBL" id="JAD42362.1"/>
    </source>
</evidence>
<dbReference type="EMBL" id="GBRH01255533">
    <property type="protein sequence ID" value="JAD42362.1"/>
    <property type="molecule type" value="Transcribed_RNA"/>
</dbReference>
<organism evidence="2">
    <name type="scientific">Arundo donax</name>
    <name type="common">Giant reed</name>
    <name type="synonym">Donax arundinaceus</name>
    <dbReference type="NCBI Taxonomy" id="35708"/>
    <lineage>
        <taxon>Eukaryota</taxon>
        <taxon>Viridiplantae</taxon>
        <taxon>Streptophyta</taxon>
        <taxon>Embryophyta</taxon>
        <taxon>Tracheophyta</taxon>
        <taxon>Spermatophyta</taxon>
        <taxon>Magnoliopsida</taxon>
        <taxon>Liliopsida</taxon>
        <taxon>Poales</taxon>
        <taxon>Poaceae</taxon>
        <taxon>PACMAD clade</taxon>
        <taxon>Arundinoideae</taxon>
        <taxon>Arundineae</taxon>
        <taxon>Arundo</taxon>
    </lineage>
</organism>
<reference evidence="2" key="2">
    <citation type="journal article" date="2015" name="Data Brief">
        <title>Shoot transcriptome of the giant reed, Arundo donax.</title>
        <authorList>
            <person name="Barrero R.A."/>
            <person name="Guerrero F.D."/>
            <person name="Moolhuijzen P."/>
            <person name="Goolsby J.A."/>
            <person name="Tidwell J."/>
            <person name="Bellgard S.E."/>
            <person name="Bellgard M.I."/>
        </authorList>
    </citation>
    <scope>NUCLEOTIDE SEQUENCE</scope>
    <source>
        <tissue evidence="2">Shoot tissue taken approximately 20 cm above the soil surface</tissue>
    </source>
</reference>